<evidence type="ECO:0000313" key="1">
    <source>
        <dbReference type="EMBL" id="PQD95063.1"/>
    </source>
</evidence>
<proteinExistence type="predicted"/>
<reference evidence="1 2" key="1">
    <citation type="submission" date="2017-12" db="EMBL/GenBank/DDBJ databases">
        <title>Taxonomic description and draft genome of Pradoshia cofamensis Gen. nov., sp. nov., a thermotolerant bacillale isolated from anterior gut of earthworm Eisenia fetida.</title>
        <authorList>
            <person name="Saha T."/>
            <person name="Chakraborty R."/>
        </authorList>
    </citation>
    <scope>NUCLEOTIDE SEQUENCE [LARGE SCALE GENOMIC DNA]</scope>
    <source>
        <strain evidence="1 2">EAG3</strain>
    </source>
</reference>
<dbReference type="AlphaFoldDB" id="A0A2S7MZ85"/>
<gene>
    <name evidence="1" type="ORF">CYL18_12105</name>
</gene>
<organism evidence="1 2">
    <name type="scientific">Pradoshia eiseniae</name>
    <dbReference type="NCBI Taxonomy" id="2064768"/>
    <lineage>
        <taxon>Bacteria</taxon>
        <taxon>Bacillati</taxon>
        <taxon>Bacillota</taxon>
        <taxon>Bacilli</taxon>
        <taxon>Bacillales</taxon>
        <taxon>Bacillaceae</taxon>
        <taxon>Pradoshia</taxon>
    </lineage>
</organism>
<comment type="caution">
    <text evidence="1">The sequence shown here is derived from an EMBL/GenBank/DDBJ whole genome shotgun (WGS) entry which is preliminary data.</text>
</comment>
<accession>A0A2S7MZ85</accession>
<dbReference type="EMBL" id="PKOZ01000006">
    <property type="protein sequence ID" value="PQD95063.1"/>
    <property type="molecule type" value="Genomic_DNA"/>
</dbReference>
<evidence type="ECO:0000313" key="2">
    <source>
        <dbReference type="Proteomes" id="UP000239663"/>
    </source>
</evidence>
<dbReference type="Proteomes" id="UP000239663">
    <property type="component" value="Unassembled WGS sequence"/>
</dbReference>
<sequence length="106" mass="12902">MIVTIQEEYENIDVFVGQIKYAKRLQQLLCERLDMDLPKEYELSEIVVEQALFSYIDVLENYYRLSGDSWEEFYQKYHGVKNVPRRLEDFREQKKGSLRLLKERED</sequence>
<keyword evidence="2" id="KW-1185">Reference proteome</keyword>
<dbReference type="RefSeq" id="WP_104849768.1">
    <property type="nucleotide sequence ID" value="NZ_PKOZ01000006.1"/>
</dbReference>
<dbReference type="OrthoDB" id="2949243at2"/>
<name>A0A2S7MZ85_9BACI</name>
<protein>
    <submittedName>
        <fullName evidence="1">Uncharacterized protein</fullName>
    </submittedName>
</protein>